<gene>
    <name evidence="3" type="ORF">ATL31_1153</name>
</gene>
<sequence length="199" mass="20018">MTTVGLLLAAGAGRRMGGPKALVRPDPDGPTLLETTLDRLLHAGLERVVVVLGASAAEAEPAATAAGATVVVANDWDEGMGASLRAGLRDLAATAPPDVDAALVTLVDLPDVGTRVYRRVLNAGRGLGPGVLLRAAFAGTAGHPVVLGRDHWDGVAATATGDRGARAYLAAHPPRPVECGDLATGHDADTPQDLPGASP</sequence>
<dbReference type="OrthoDB" id="4427994at2"/>
<reference evidence="3 4" key="1">
    <citation type="submission" date="2017-12" db="EMBL/GenBank/DDBJ databases">
        <title>Sequencing the genomes of 1000 Actinobacteria strains.</title>
        <authorList>
            <person name="Klenk H.-P."/>
        </authorList>
    </citation>
    <scope>NUCLEOTIDE SEQUENCE [LARGE SCALE GENOMIC DNA]</scope>
    <source>
        <strain evidence="3 4">DSM 12806</strain>
    </source>
</reference>
<dbReference type="Pfam" id="PF12804">
    <property type="entry name" value="NTP_transf_3"/>
    <property type="match status" value="1"/>
</dbReference>
<dbReference type="CDD" id="cd04182">
    <property type="entry name" value="GT_2_like_f"/>
    <property type="match status" value="1"/>
</dbReference>
<name>A0A2N3YHM1_9MICO</name>
<dbReference type="EMBL" id="PJNE01000001">
    <property type="protein sequence ID" value="PKW26343.1"/>
    <property type="molecule type" value="Genomic_DNA"/>
</dbReference>
<dbReference type="Gene3D" id="3.90.550.10">
    <property type="entry name" value="Spore Coat Polysaccharide Biosynthesis Protein SpsA, Chain A"/>
    <property type="match status" value="1"/>
</dbReference>
<accession>A0A2N3YHM1</accession>
<keyword evidence="4" id="KW-1185">Reference proteome</keyword>
<dbReference type="Proteomes" id="UP000233781">
    <property type="component" value="Unassembled WGS sequence"/>
</dbReference>
<protein>
    <submittedName>
        <fullName evidence="3">Nicotine blue oxidoreductase</fullName>
    </submittedName>
</protein>
<dbReference type="RefSeq" id="WP_101394924.1">
    <property type="nucleotide sequence ID" value="NZ_PJNE01000001.1"/>
</dbReference>
<proteinExistence type="predicted"/>
<dbReference type="AlphaFoldDB" id="A0A2N3YHM1"/>
<dbReference type="InterPro" id="IPR029044">
    <property type="entry name" value="Nucleotide-diphossugar_trans"/>
</dbReference>
<evidence type="ECO:0000313" key="4">
    <source>
        <dbReference type="Proteomes" id="UP000233781"/>
    </source>
</evidence>
<dbReference type="PANTHER" id="PTHR43777:SF1">
    <property type="entry name" value="MOLYBDENUM COFACTOR CYTIDYLYLTRANSFERASE"/>
    <property type="match status" value="1"/>
</dbReference>
<organism evidence="3 4">
    <name type="scientific">Phycicoccus duodecadis</name>
    <dbReference type="NCBI Taxonomy" id="173053"/>
    <lineage>
        <taxon>Bacteria</taxon>
        <taxon>Bacillati</taxon>
        <taxon>Actinomycetota</taxon>
        <taxon>Actinomycetes</taxon>
        <taxon>Micrococcales</taxon>
        <taxon>Intrasporangiaceae</taxon>
        <taxon>Phycicoccus</taxon>
    </lineage>
</organism>
<dbReference type="PANTHER" id="PTHR43777">
    <property type="entry name" value="MOLYBDENUM COFACTOR CYTIDYLYLTRANSFERASE"/>
    <property type="match status" value="1"/>
</dbReference>
<dbReference type="GO" id="GO:0016779">
    <property type="term" value="F:nucleotidyltransferase activity"/>
    <property type="evidence" value="ECO:0007669"/>
    <property type="project" value="UniProtKB-ARBA"/>
</dbReference>
<feature type="region of interest" description="Disordered" evidence="1">
    <location>
        <begin position="178"/>
        <end position="199"/>
    </location>
</feature>
<evidence type="ECO:0000256" key="1">
    <source>
        <dbReference type="SAM" id="MobiDB-lite"/>
    </source>
</evidence>
<evidence type="ECO:0000313" key="3">
    <source>
        <dbReference type="EMBL" id="PKW26343.1"/>
    </source>
</evidence>
<evidence type="ECO:0000259" key="2">
    <source>
        <dbReference type="Pfam" id="PF12804"/>
    </source>
</evidence>
<feature type="domain" description="MobA-like NTP transferase" evidence="2">
    <location>
        <begin position="5"/>
        <end position="172"/>
    </location>
</feature>
<dbReference type="SUPFAM" id="SSF53448">
    <property type="entry name" value="Nucleotide-diphospho-sugar transferases"/>
    <property type="match status" value="1"/>
</dbReference>
<dbReference type="InterPro" id="IPR025877">
    <property type="entry name" value="MobA-like_NTP_Trfase"/>
</dbReference>
<comment type="caution">
    <text evidence="3">The sequence shown here is derived from an EMBL/GenBank/DDBJ whole genome shotgun (WGS) entry which is preliminary data.</text>
</comment>